<feature type="compositionally biased region" description="Low complexity" evidence="1">
    <location>
        <begin position="89"/>
        <end position="106"/>
    </location>
</feature>
<protein>
    <submittedName>
        <fullName evidence="2">Uncharacterized protein</fullName>
    </submittedName>
</protein>
<accession>A0A9N8HST1</accession>
<organism evidence="2 3">
    <name type="scientific">Seminavis robusta</name>
    <dbReference type="NCBI Taxonomy" id="568900"/>
    <lineage>
        <taxon>Eukaryota</taxon>
        <taxon>Sar</taxon>
        <taxon>Stramenopiles</taxon>
        <taxon>Ochrophyta</taxon>
        <taxon>Bacillariophyta</taxon>
        <taxon>Bacillariophyceae</taxon>
        <taxon>Bacillariophycidae</taxon>
        <taxon>Naviculales</taxon>
        <taxon>Naviculaceae</taxon>
        <taxon>Seminavis</taxon>
    </lineage>
</organism>
<dbReference type="AlphaFoldDB" id="A0A9N8HST1"/>
<reference evidence="2" key="1">
    <citation type="submission" date="2020-06" db="EMBL/GenBank/DDBJ databases">
        <authorList>
            <consortium name="Plant Systems Biology data submission"/>
        </authorList>
    </citation>
    <scope>NUCLEOTIDE SEQUENCE</scope>
    <source>
        <strain evidence="2">D6</strain>
    </source>
</reference>
<sequence length="129" mass="14413">MPNRQRHNQIPAFICFRKDEEDVPDVVYVDPVFTPRAARTHSASVVLPVEGLPEAYTTRRSSHTGVVRPPTYGFASLRPGDTPLRRWQSNESSSSSSNKQQTLSSSPPCIPRRQKSFYTSNVAPSRKGV</sequence>
<evidence type="ECO:0000313" key="3">
    <source>
        <dbReference type="Proteomes" id="UP001153069"/>
    </source>
</evidence>
<comment type="caution">
    <text evidence="2">The sequence shown here is derived from an EMBL/GenBank/DDBJ whole genome shotgun (WGS) entry which is preliminary data.</text>
</comment>
<proteinExistence type="predicted"/>
<dbReference type="Proteomes" id="UP001153069">
    <property type="component" value="Unassembled WGS sequence"/>
</dbReference>
<evidence type="ECO:0000313" key="2">
    <source>
        <dbReference type="EMBL" id="CAB9526043.1"/>
    </source>
</evidence>
<feature type="region of interest" description="Disordered" evidence="1">
    <location>
        <begin position="58"/>
        <end position="129"/>
    </location>
</feature>
<keyword evidence="3" id="KW-1185">Reference proteome</keyword>
<dbReference type="EMBL" id="CAICTM010001766">
    <property type="protein sequence ID" value="CAB9526043.1"/>
    <property type="molecule type" value="Genomic_DNA"/>
</dbReference>
<name>A0A9N8HST1_9STRA</name>
<gene>
    <name evidence="2" type="ORF">SEMRO_1768_G296370.1</name>
</gene>
<evidence type="ECO:0000256" key="1">
    <source>
        <dbReference type="SAM" id="MobiDB-lite"/>
    </source>
</evidence>